<dbReference type="PROSITE" id="PS51125">
    <property type="entry name" value="NHL"/>
    <property type="match status" value="1"/>
</dbReference>
<gene>
    <name evidence="3" type="ORF">LW5_0020</name>
</gene>
<keyword evidence="1" id="KW-0677">Repeat</keyword>
<feature type="repeat" description="NHL" evidence="2">
    <location>
        <begin position="44"/>
        <end position="74"/>
    </location>
</feature>
<accession>D9MP71</accession>
<sequence>MFNKVLVTVVCVLVSLVVNIGVGLADGGYQFERLWPRLPQPWYFQAPSAVAVDSSGFVYVTDANNSRVQKFTSDGIFIGKLGISVYGGGVWGISGITVDSLGNVYVSDTSISSKILKFSPFGQFITNLGGL</sequence>
<evidence type="ECO:0000256" key="2">
    <source>
        <dbReference type="PROSITE-ProRule" id="PRU00504"/>
    </source>
</evidence>
<dbReference type="Gene3D" id="2.120.10.30">
    <property type="entry name" value="TolB, C-terminal domain"/>
    <property type="match status" value="1"/>
</dbReference>
<evidence type="ECO:0000256" key="1">
    <source>
        <dbReference type="ARBA" id="ARBA00022737"/>
    </source>
</evidence>
<dbReference type="InterPro" id="IPR050952">
    <property type="entry name" value="TRIM-NHL_E3_ligases"/>
</dbReference>
<evidence type="ECO:0000313" key="3">
    <source>
        <dbReference type="EMBL" id="ADI87760.1"/>
    </source>
</evidence>
<dbReference type="GO" id="GO:0008270">
    <property type="term" value="F:zinc ion binding"/>
    <property type="evidence" value="ECO:0007669"/>
    <property type="project" value="UniProtKB-KW"/>
</dbReference>
<dbReference type="PANTHER" id="PTHR24104">
    <property type="entry name" value="E3 UBIQUITIN-PROTEIN LIGASE NHLRC1-RELATED"/>
    <property type="match status" value="1"/>
</dbReference>
<name>D9MP71_9BACT</name>
<dbReference type="InterPro" id="IPR001258">
    <property type="entry name" value="NHL_repeat"/>
</dbReference>
<reference evidence="3" key="1">
    <citation type="journal article" date="2011" name="Appl. Environ. Microbiol.">
        <title>Metagenomic analysis reveals unexpected subgenomic diversity of magnetotactic bacteria within the phylum Nitrospirae.</title>
        <authorList>
            <person name="Lin W."/>
            <person name="Jogler C."/>
            <person name="Schuler D."/>
            <person name="Pan Y."/>
        </authorList>
    </citation>
    <scope>NUCLEOTIDE SEQUENCE</scope>
</reference>
<dbReference type="SUPFAM" id="SSF101898">
    <property type="entry name" value="NHL repeat"/>
    <property type="match status" value="1"/>
</dbReference>
<dbReference type="Pfam" id="PF01436">
    <property type="entry name" value="NHL"/>
    <property type="match status" value="1"/>
</dbReference>
<dbReference type="InterPro" id="IPR011042">
    <property type="entry name" value="6-blade_b-propeller_TolB-like"/>
</dbReference>
<dbReference type="EMBL" id="HM454283">
    <property type="protein sequence ID" value="ADI87760.1"/>
    <property type="molecule type" value="Genomic_DNA"/>
</dbReference>
<dbReference type="AlphaFoldDB" id="D9MP71"/>
<organism evidence="3">
    <name type="scientific">uncultured Nitrospirae bacterium MY4-5C</name>
    <dbReference type="NCBI Taxonomy" id="798580"/>
    <lineage>
        <taxon>Bacteria</taxon>
        <taxon>Pseudomonadati</taxon>
        <taxon>Nitrospirota</taxon>
        <taxon>environmental samples</taxon>
    </lineage>
</organism>
<dbReference type="PANTHER" id="PTHR24104:SF25">
    <property type="entry name" value="PROTEIN LIN-41"/>
    <property type="match status" value="1"/>
</dbReference>
<protein>
    <submittedName>
        <fullName evidence="3">NHL repeat containing protein</fullName>
    </submittedName>
</protein>
<proteinExistence type="predicted"/>